<dbReference type="Proteomes" id="UP000284605">
    <property type="component" value="Unassembled WGS sequence"/>
</dbReference>
<dbReference type="GO" id="GO:0005615">
    <property type="term" value="C:extracellular space"/>
    <property type="evidence" value="ECO:0007669"/>
    <property type="project" value="InterPro"/>
</dbReference>
<evidence type="ECO:0000259" key="5">
    <source>
        <dbReference type="Pfam" id="PF08548"/>
    </source>
</evidence>
<dbReference type="InterPro" id="IPR013858">
    <property type="entry name" value="Peptidase_M10B_C"/>
</dbReference>
<protein>
    <recommendedName>
        <fullName evidence="5">Peptidase M10 serralysin C-terminal domain-containing protein</fullName>
    </recommendedName>
</protein>
<dbReference type="Pfam" id="PF08548">
    <property type="entry name" value="Peptidase_M10_C"/>
    <property type="match status" value="1"/>
</dbReference>
<comment type="subcellular location">
    <subcellularLocation>
        <location evidence="2">Secreted</location>
    </subcellularLocation>
</comment>
<reference evidence="6 7" key="1">
    <citation type="submission" date="2018-09" db="EMBL/GenBank/DDBJ databases">
        <authorList>
            <person name="Zhu H."/>
        </authorList>
    </citation>
    <scope>NUCLEOTIDE SEQUENCE [LARGE SCALE GENOMIC DNA]</scope>
    <source>
        <strain evidence="6 7">K1W22B-8</strain>
    </source>
</reference>
<dbReference type="GO" id="GO:0005509">
    <property type="term" value="F:calcium ion binding"/>
    <property type="evidence" value="ECO:0007669"/>
    <property type="project" value="InterPro"/>
</dbReference>
<accession>A0A418WE82</accession>
<feature type="domain" description="Peptidase M10 serralysin C-terminal" evidence="5">
    <location>
        <begin position="32"/>
        <end position="125"/>
    </location>
</feature>
<evidence type="ECO:0000256" key="4">
    <source>
        <dbReference type="ARBA" id="ARBA00022737"/>
    </source>
</evidence>
<dbReference type="OrthoDB" id="9342475at2"/>
<dbReference type="PRINTS" id="PR00313">
    <property type="entry name" value="CABNDNGRPT"/>
</dbReference>
<keyword evidence="4" id="KW-0677">Repeat</keyword>
<evidence type="ECO:0000256" key="3">
    <source>
        <dbReference type="ARBA" id="ARBA00022525"/>
    </source>
</evidence>
<organism evidence="6 7">
    <name type="scientific">Oleomonas cavernae</name>
    <dbReference type="NCBI Taxonomy" id="2320859"/>
    <lineage>
        <taxon>Bacteria</taxon>
        <taxon>Pseudomonadati</taxon>
        <taxon>Pseudomonadota</taxon>
        <taxon>Alphaproteobacteria</taxon>
        <taxon>Acetobacterales</taxon>
        <taxon>Acetobacteraceae</taxon>
        <taxon>Oleomonas</taxon>
    </lineage>
</organism>
<sequence length="177" mass="18694">MGQDSGAFVTRNYDTFVNIEGLTGTDGNDTLFGNGANNYLGGGGGNDILDGRGGRDTIEGNRGDDRMTGGTGRDIFVFGADIGQEAWIYDIDTITDFEKGYDKIDLTAPNAMDGIGGSHENFAWIGNAEFSGAVGELRYYAEGGNTIIKGSTWHEDYPLTIVLLGAIALDASGFLLA</sequence>
<evidence type="ECO:0000256" key="1">
    <source>
        <dbReference type="ARBA" id="ARBA00001913"/>
    </source>
</evidence>
<dbReference type="InterPro" id="IPR001343">
    <property type="entry name" value="Hemolysn_Ca-bd"/>
</dbReference>
<keyword evidence="3" id="KW-0964">Secreted</keyword>
<keyword evidence="7" id="KW-1185">Reference proteome</keyword>
<dbReference type="InterPro" id="IPR011049">
    <property type="entry name" value="Serralysin-like_metalloprot_C"/>
</dbReference>
<evidence type="ECO:0000313" key="7">
    <source>
        <dbReference type="Proteomes" id="UP000284605"/>
    </source>
</evidence>
<comment type="caution">
    <text evidence="6">The sequence shown here is derived from an EMBL/GenBank/DDBJ whole genome shotgun (WGS) entry which is preliminary data.</text>
</comment>
<comment type="cofactor">
    <cofactor evidence="1">
        <name>Ca(2+)</name>
        <dbReference type="ChEBI" id="CHEBI:29108"/>
    </cofactor>
</comment>
<proteinExistence type="predicted"/>
<dbReference type="Gene3D" id="2.150.10.10">
    <property type="entry name" value="Serralysin-like metalloprotease, C-terminal"/>
    <property type="match status" value="1"/>
</dbReference>
<dbReference type="SUPFAM" id="SSF51120">
    <property type="entry name" value="beta-Roll"/>
    <property type="match status" value="1"/>
</dbReference>
<dbReference type="Pfam" id="PF00353">
    <property type="entry name" value="HemolysinCabind"/>
    <property type="match status" value="1"/>
</dbReference>
<gene>
    <name evidence="6" type="ORF">D3874_16025</name>
</gene>
<evidence type="ECO:0000256" key="2">
    <source>
        <dbReference type="ARBA" id="ARBA00004613"/>
    </source>
</evidence>
<dbReference type="EMBL" id="QYUK01000011">
    <property type="protein sequence ID" value="RJF88335.1"/>
    <property type="molecule type" value="Genomic_DNA"/>
</dbReference>
<evidence type="ECO:0000313" key="6">
    <source>
        <dbReference type="EMBL" id="RJF88335.1"/>
    </source>
</evidence>
<name>A0A418WE82_9PROT</name>
<dbReference type="AlphaFoldDB" id="A0A418WE82"/>